<keyword evidence="1" id="KW-0472">Membrane</keyword>
<organism evidence="2 3">
    <name type="scientific">Lithospermum erythrorhizon</name>
    <name type="common">Purple gromwell</name>
    <name type="synonym">Lithospermum officinale var. erythrorhizon</name>
    <dbReference type="NCBI Taxonomy" id="34254"/>
    <lineage>
        <taxon>Eukaryota</taxon>
        <taxon>Viridiplantae</taxon>
        <taxon>Streptophyta</taxon>
        <taxon>Embryophyta</taxon>
        <taxon>Tracheophyta</taxon>
        <taxon>Spermatophyta</taxon>
        <taxon>Magnoliopsida</taxon>
        <taxon>eudicotyledons</taxon>
        <taxon>Gunneridae</taxon>
        <taxon>Pentapetalae</taxon>
        <taxon>asterids</taxon>
        <taxon>lamiids</taxon>
        <taxon>Boraginales</taxon>
        <taxon>Boraginaceae</taxon>
        <taxon>Boraginoideae</taxon>
        <taxon>Lithospermeae</taxon>
        <taxon>Lithospermum</taxon>
    </lineage>
</organism>
<evidence type="ECO:0000256" key="1">
    <source>
        <dbReference type="SAM" id="Phobius"/>
    </source>
</evidence>
<feature type="transmembrane region" description="Helical" evidence="1">
    <location>
        <begin position="146"/>
        <end position="171"/>
    </location>
</feature>
<reference evidence="2 3" key="1">
    <citation type="submission" date="2024-01" db="EMBL/GenBank/DDBJ databases">
        <title>The complete chloroplast genome sequence of Lithospermum erythrorhizon: insights into the phylogenetic relationship among Boraginaceae species and the maternal lineages of purple gromwells.</title>
        <authorList>
            <person name="Okada T."/>
            <person name="Watanabe K."/>
        </authorList>
    </citation>
    <scope>NUCLEOTIDE SEQUENCE [LARGE SCALE GENOMIC DNA]</scope>
</reference>
<dbReference type="EMBL" id="BAABME010032922">
    <property type="protein sequence ID" value="GAA0151170.1"/>
    <property type="molecule type" value="Genomic_DNA"/>
</dbReference>
<dbReference type="Proteomes" id="UP001454036">
    <property type="component" value="Unassembled WGS sequence"/>
</dbReference>
<keyword evidence="1" id="KW-1133">Transmembrane helix</keyword>
<evidence type="ECO:0000313" key="2">
    <source>
        <dbReference type="EMBL" id="GAA0151170.1"/>
    </source>
</evidence>
<proteinExistence type="predicted"/>
<sequence length="195" mass="22574">MQADYQQPWKLNIQAKANKFHLKLKTHKLLLPSCKFFQFSLKFKIRNFLIRVKSQPQPSFASKLKSTNSKFIQAIKELQIRRSNKAISRGSNNGDKSYLGGHLSRLYETISRNDRSGIIKFGSMIMMFLASRFYNYFRRKRFSLSLVIIGMLISGTISPKTNVFTVVGGYMSNYLSKAKVTVPLLEFIFTFLQNF</sequence>
<evidence type="ECO:0000313" key="3">
    <source>
        <dbReference type="Proteomes" id="UP001454036"/>
    </source>
</evidence>
<comment type="caution">
    <text evidence="2">The sequence shown here is derived from an EMBL/GenBank/DDBJ whole genome shotgun (WGS) entry which is preliminary data.</text>
</comment>
<accession>A0AAV3PIT7</accession>
<name>A0AAV3PIT7_LITER</name>
<keyword evidence="3" id="KW-1185">Reference proteome</keyword>
<protein>
    <submittedName>
        <fullName evidence="2">Uncharacterized protein</fullName>
    </submittedName>
</protein>
<dbReference type="AlphaFoldDB" id="A0AAV3PIT7"/>
<keyword evidence="1" id="KW-0812">Transmembrane</keyword>
<gene>
    <name evidence="2" type="ORF">LIER_43136</name>
</gene>